<keyword evidence="3" id="KW-0378">Hydrolase</keyword>
<dbReference type="GO" id="GO:0008236">
    <property type="term" value="F:serine-type peptidase activity"/>
    <property type="evidence" value="ECO:0007669"/>
    <property type="project" value="UniProtKB-KW"/>
</dbReference>
<name>A0ABD3QCW4_9STRA</name>
<dbReference type="Gene3D" id="3.90.226.10">
    <property type="entry name" value="2-enoyl-CoA Hydratase, Chain A, domain 1"/>
    <property type="match status" value="1"/>
</dbReference>
<accession>A0ABD3QCW4</accession>
<dbReference type="SUPFAM" id="SSF52096">
    <property type="entry name" value="ClpP/crotonase"/>
    <property type="match status" value="1"/>
</dbReference>
<comment type="caution">
    <text evidence="8">The sequence shown here is derived from an EMBL/GenBank/DDBJ whole genome shotgun (WGS) entry which is preliminary data.</text>
</comment>
<evidence type="ECO:0000256" key="4">
    <source>
        <dbReference type="ARBA" id="ARBA00022825"/>
    </source>
</evidence>
<gene>
    <name evidence="8" type="ORF">ACHAWO_005475</name>
</gene>
<evidence type="ECO:0000256" key="1">
    <source>
        <dbReference type="ARBA" id="ARBA00008683"/>
    </source>
</evidence>
<dbReference type="GO" id="GO:0006508">
    <property type="term" value="P:proteolysis"/>
    <property type="evidence" value="ECO:0007669"/>
    <property type="project" value="UniProtKB-KW"/>
</dbReference>
<dbReference type="InterPro" id="IPR047272">
    <property type="entry name" value="S49_SppA_C"/>
</dbReference>
<dbReference type="AlphaFoldDB" id="A0ABD3QCW4"/>
<evidence type="ECO:0000259" key="7">
    <source>
        <dbReference type="Pfam" id="PF01343"/>
    </source>
</evidence>
<keyword evidence="6" id="KW-0732">Signal</keyword>
<organism evidence="8 9">
    <name type="scientific">Cyclotella atomus</name>
    <dbReference type="NCBI Taxonomy" id="382360"/>
    <lineage>
        <taxon>Eukaryota</taxon>
        <taxon>Sar</taxon>
        <taxon>Stramenopiles</taxon>
        <taxon>Ochrophyta</taxon>
        <taxon>Bacillariophyta</taxon>
        <taxon>Coscinodiscophyceae</taxon>
        <taxon>Thalassiosirophycidae</taxon>
        <taxon>Stephanodiscales</taxon>
        <taxon>Stephanodiscaceae</taxon>
        <taxon>Cyclotella</taxon>
    </lineage>
</organism>
<dbReference type="InterPro" id="IPR029045">
    <property type="entry name" value="ClpP/crotonase-like_dom_sf"/>
</dbReference>
<keyword evidence="9" id="KW-1185">Reference proteome</keyword>
<feature type="compositionally biased region" description="Basic and acidic residues" evidence="5">
    <location>
        <begin position="55"/>
        <end position="74"/>
    </location>
</feature>
<keyword evidence="2" id="KW-0645">Protease</keyword>
<dbReference type="Gene3D" id="6.20.330.10">
    <property type="match status" value="1"/>
</dbReference>
<sequence>MKRLATNLILAALLLQLRQSRTAPIPSSIRGLISTDAVVAKQKRKLQLPRFGRRTSTDDDVASKREKEKDEVKGVNDQSADESRSEDEEQLATDEFGAGEATDSATDAPNTITNESSSSSESEADKETNTPVQPEPQPMNATRHAIFFMPPPHQHNQMRPAFPHPQQPYYMPQSPPHRHSKKKQSLLSSILPAFIPKPPSPYPPNPYNNPPQNEVGSTLLSLLLRLTLLSLTTHLLDLLGLGSNENAFLPSPAQHYTFERVNDRYKRDGNALSLALNSPPPGFARGYRWRRVWRNKRKTVVDSLSEKQSSSQLQGVATLDNGLLYNKTLIILDIKPDARVGNGMAEHLRDTISFIIEQHRDHVDTRRHLQRSAKGIRSALGSNLEVLLLLDSPGGTVSDYGLASSHLSRLRNEPDITLSICIDRIAASGGYMMACQATPGHLYAAPFAMVGSIGVLMETVNFNDILNKYGVKPLTIKAGRHKAPLKSLGEVTQEEMEYAQRDADVIHEAFQRHVLVARPNVVATRDWMEKVCTGSVFLGREAVELGLIDEVKTSDEYVAERIAAGDRVLRLIPYRGPQFGFKLSPLDLLLSGMDAEGRARVRDVIRGAWGGVASLCRVGGAVGILNAVHHLAVIGLRSDGLA</sequence>
<protein>
    <recommendedName>
        <fullName evidence="7">Peptidase S49 domain-containing protein</fullName>
    </recommendedName>
</protein>
<dbReference type="EMBL" id="JALLPJ020000257">
    <property type="protein sequence ID" value="KAL3797316.1"/>
    <property type="molecule type" value="Genomic_DNA"/>
</dbReference>
<feature type="chain" id="PRO_5044802547" description="Peptidase S49 domain-containing protein" evidence="6">
    <location>
        <begin position="23"/>
        <end position="642"/>
    </location>
</feature>
<dbReference type="CDD" id="cd07023">
    <property type="entry name" value="S49_Sppa_N_C"/>
    <property type="match status" value="1"/>
</dbReference>
<feature type="compositionally biased region" description="Basic residues" evidence="5">
    <location>
        <begin position="43"/>
        <end position="53"/>
    </location>
</feature>
<evidence type="ECO:0000313" key="8">
    <source>
        <dbReference type="EMBL" id="KAL3797316.1"/>
    </source>
</evidence>
<dbReference type="PANTHER" id="PTHR42987">
    <property type="entry name" value="PEPTIDASE S49"/>
    <property type="match status" value="1"/>
</dbReference>
<comment type="similarity">
    <text evidence="1">Belongs to the peptidase S49 family.</text>
</comment>
<evidence type="ECO:0000313" key="9">
    <source>
        <dbReference type="Proteomes" id="UP001530400"/>
    </source>
</evidence>
<keyword evidence="4" id="KW-0720">Serine protease</keyword>
<dbReference type="InterPro" id="IPR002142">
    <property type="entry name" value="Peptidase_S49"/>
</dbReference>
<dbReference type="Proteomes" id="UP001530400">
    <property type="component" value="Unassembled WGS sequence"/>
</dbReference>
<feature type="signal peptide" evidence="6">
    <location>
        <begin position="1"/>
        <end position="22"/>
    </location>
</feature>
<reference evidence="8 9" key="1">
    <citation type="submission" date="2024-10" db="EMBL/GenBank/DDBJ databases">
        <title>Updated reference genomes for cyclostephanoid diatoms.</title>
        <authorList>
            <person name="Roberts W.R."/>
            <person name="Alverson A.J."/>
        </authorList>
    </citation>
    <scope>NUCLEOTIDE SEQUENCE [LARGE SCALE GENOMIC DNA]</scope>
    <source>
        <strain evidence="8 9">AJA010-31</strain>
    </source>
</reference>
<evidence type="ECO:0000256" key="3">
    <source>
        <dbReference type="ARBA" id="ARBA00022801"/>
    </source>
</evidence>
<dbReference type="Pfam" id="PF01343">
    <property type="entry name" value="Peptidase_S49"/>
    <property type="match status" value="1"/>
</dbReference>
<feature type="region of interest" description="Disordered" evidence="5">
    <location>
        <begin position="43"/>
        <end position="138"/>
    </location>
</feature>
<evidence type="ECO:0000256" key="5">
    <source>
        <dbReference type="SAM" id="MobiDB-lite"/>
    </source>
</evidence>
<evidence type="ECO:0000256" key="2">
    <source>
        <dbReference type="ARBA" id="ARBA00022670"/>
    </source>
</evidence>
<feature type="compositionally biased region" description="Polar residues" evidence="5">
    <location>
        <begin position="103"/>
        <end position="114"/>
    </location>
</feature>
<evidence type="ECO:0000256" key="6">
    <source>
        <dbReference type="SAM" id="SignalP"/>
    </source>
</evidence>
<feature type="region of interest" description="Disordered" evidence="5">
    <location>
        <begin position="150"/>
        <end position="182"/>
    </location>
</feature>
<feature type="domain" description="Peptidase S49" evidence="7">
    <location>
        <begin position="420"/>
        <end position="560"/>
    </location>
</feature>
<proteinExistence type="inferred from homology"/>
<dbReference type="PANTHER" id="PTHR42987:SF4">
    <property type="entry name" value="PROTEASE SOHB-RELATED"/>
    <property type="match status" value="1"/>
</dbReference>